<dbReference type="SMART" id="SM00529">
    <property type="entry name" value="HTH_DTXR"/>
    <property type="match status" value="1"/>
</dbReference>
<dbReference type="InterPro" id="IPR001367">
    <property type="entry name" value="Fe_dep_repressor"/>
</dbReference>
<evidence type="ECO:0000259" key="10">
    <source>
        <dbReference type="PROSITE" id="PS50944"/>
    </source>
</evidence>
<dbReference type="SUPFAM" id="SSF47979">
    <property type="entry name" value="Iron-dependent repressor protein, dimerization domain"/>
    <property type="match status" value="1"/>
</dbReference>
<dbReference type="GO" id="GO:0046914">
    <property type="term" value="F:transition metal ion binding"/>
    <property type="evidence" value="ECO:0007669"/>
    <property type="project" value="InterPro"/>
</dbReference>
<dbReference type="EMBL" id="JACDQQ010002265">
    <property type="protein sequence ID" value="MBA0087952.1"/>
    <property type="molecule type" value="Genomic_DNA"/>
</dbReference>
<comment type="caution">
    <text evidence="11">The sequence shown here is derived from an EMBL/GenBank/DDBJ whole genome shotgun (WGS) entry which is preliminary data.</text>
</comment>
<keyword evidence="7" id="KW-0238">DNA-binding</keyword>
<dbReference type="GO" id="GO:0003700">
    <property type="term" value="F:DNA-binding transcription factor activity"/>
    <property type="evidence" value="ECO:0007669"/>
    <property type="project" value="InterPro"/>
</dbReference>
<dbReference type="InterPro" id="IPR008988">
    <property type="entry name" value="Transcriptional_repressor_C"/>
</dbReference>
<dbReference type="Gene3D" id="1.10.10.10">
    <property type="entry name" value="Winged helix-like DNA-binding domain superfamily/Winged helix DNA-binding domain"/>
    <property type="match status" value="1"/>
</dbReference>
<dbReference type="SUPFAM" id="SSF50037">
    <property type="entry name" value="C-terminal domain of transcriptional repressors"/>
    <property type="match status" value="1"/>
</dbReference>
<dbReference type="InterPro" id="IPR050536">
    <property type="entry name" value="DtxR_MntR_Metal-Reg"/>
</dbReference>
<dbReference type="PROSITE" id="PS50944">
    <property type="entry name" value="HTH_DTXR"/>
    <property type="match status" value="1"/>
</dbReference>
<dbReference type="Pfam" id="PF04023">
    <property type="entry name" value="FeoA"/>
    <property type="match status" value="1"/>
</dbReference>
<dbReference type="Pfam" id="PF01325">
    <property type="entry name" value="Fe_dep_repress"/>
    <property type="match status" value="1"/>
</dbReference>
<evidence type="ECO:0000256" key="5">
    <source>
        <dbReference type="ARBA" id="ARBA00023004"/>
    </source>
</evidence>
<organism evidence="11 12">
    <name type="scientific">Candidatus Acidiferrum panamense</name>
    <dbReference type="NCBI Taxonomy" id="2741543"/>
    <lineage>
        <taxon>Bacteria</taxon>
        <taxon>Pseudomonadati</taxon>
        <taxon>Acidobacteriota</taxon>
        <taxon>Terriglobia</taxon>
        <taxon>Candidatus Acidiferrales</taxon>
        <taxon>Candidatus Acidiferrum</taxon>
    </lineage>
</organism>
<keyword evidence="5" id="KW-0408">Iron</keyword>
<dbReference type="GO" id="GO:0046983">
    <property type="term" value="F:protein dimerization activity"/>
    <property type="evidence" value="ECO:0007669"/>
    <property type="project" value="InterPro"/>
</dbReference>
<comment type="function">
    <text evidence="9">In the presence of manganese, represses expression of mntH and mntS. Up-regulates expression of mntP.</text>
</comment>
<dbReference type="InterPro" id="IPR038157">
    <property type="entry name" value="FeoA_core_dom"/>
</dbReference>
<dbReference type="Pfam" id="PF02742">
    <property type="entry name" value="Fe_dep_repr_C"/>
    <property type="match status" value="1"/>
</dbReference>
<evidence type="ECO:0000256" key="3">
    <source>
        <dbReference type="ARBA" id="ARBA00011738"/>
    </source>
</evidence>
<evidence type="ECO:0000256" key="9">
    <source>
        <dbReference type="ARBA" id="ARBA00025185"/>
    </source>
</evidence>
<dbReference type="Gene3D" id="2.30.30.90">
    <property type="match status" value="1"/>
</dbReference>
<dbReference type="SUPFAM" id="SSF46785">
    <property type="entry name" value="Winged helix' DNA-binding domain"/>
    <property type="match status" value="1"/>
</dbReference>
<evidence type="ECO:0000256" key="1">
    <source>
        <dbReference type="ARBA" id="ARBA00004496"/>
    </source>
</evidence>
<accession>A0A7V8NV14</accession>
<dbReference type="InterPro" id="IPR022687">
    <property type="entry name" value="HTH_DTXR"/>
</dbReference>
<dbReference type="GO" id="GO:0045892">
    <property type="term" value="P:negative regulation of DNA-templated transcription"/>
    <property type="evidence" value="ECO:0007669"/>
    <property type="project" value="TreeGrafter"/>
</dbReference>
<keyword evidence="6" id="KW-0805">Transcription regulation</keyword>
<evidence type="ECO:0000256" key="8">
    <source>
        <dbReference type="ARBA" id="ARBA00023163"/>
    </source>
</evidence>
<dbReference type="InterPro" id="IPR022689">
    <property type="entry name" value="Iron_dep_repressor"/>
</dbReference>
<evidence type="ECO:0000256" key="2">
    <source>
        <dbReference type="ARBA" id="ARBA00007871"/>
    </source>
</evidence>
<sequence length="221" mass="24922">MRREKTSVSQEDYLKAIWEMLEESQTPISARLAEELQVTPPAVTAALKRMTRDGHVRVDRSGQISLTQRGRKFAEHLALRHQLAEMLLTDVIGLSWAKAHDEAERLEHAISPEVEALLIKRFGDKKSCPHGVPMRGGIATLRKQGAVLLGDLRPKDSGQILCVYEKDAQFLEFLEGRHLRPGTTVDVLKREYDETMTLRVDGKTVHLGKPATSRIWVKKLA</sequence>
<dbReference type="InterPro" id="IPR036390">
    <property type="entry name" value="WH_DNA-bd_sf"/>
</dbReference>
<proteinExistence type="inferred from homology"/>
<evidence type="ECO:0000313" key="12">
    <source>
        <dbReference type="Proteomes" id="UP000567293"/>
    </source>
</evidence>
<evidence type="ECO:0000256" key="6">
    <source>
        <dbReference type="ARBA" id="ARBA00023015"/>
    </source>
</evidence>
<comment type="subunit">
    <text evidence="3">Homodimer.</text>
</comment>
<dbReference type="Proteomes" id="UP000567293">
    <property type="component" value="Unassembled WGS sequence"/>
</dbReference>
<evidence type="ECO:0000313" key="11">
    <source>
        <dbReference type="EMBL" id="MBA0087952.1"/>
    </source>
</evidence>
<keyword evidence="12" id="KW-1185">Reference proteome</keyword>
<gene>
    <name evidence="11" type="ORF">HRJ53_23445</name>
</gene>
<reference evidence="11" key="1">
    <citation type="submission" date="2020-06" db="EMBL/GenBank/DDBJ databases">
        <title>Legume-microbial interactions unlock mineral nutrients during tropical forest succession.</title>
        <authorList>
            <person name="Epihov D.Z."/>
        </authorList>
    </citation>
    <scope>NUCLEOTIDE SEQUENCE [LARGE SCALE GENOMIC DNA]</scope>
    <source>
        <strain evidence="11">Pan2503</strain>
    </source>
</reference>
<dbReference type="PANTHER" id="PTHR33238">
    <property type="entry name" value="IRON (METAL) DEPENDENT REPRESSOR, DTXR FAMILY"/>
    <property type="match status" value="1"/>
</dbReference>
<dbReference type="AlphaFoldDB" id="A0A7V8NV14"/>
<dbReference type="InterPro" id="IPR036388">
    <property type="entry name" value="WH-like_DNA-bd_sf"/>
</dbReference>
<keyword evidence="8" id="KW-0804">Transcription</keyword>
<dbReference type="GO" id="GO:0003677">
    <property type="term" value="F:DNA binding"/>
    <property type="evidence" value="ECO:0007669"/>
    <property type="project" value="UniProtKB-KW"/>
</dbReference>
<dbReference type="InterPro" id="IPR036421">
    <property type="entry name" value="Fe_dep_repressor_sf"/>
</dbReference>
<protein>
    <recommendedName>
        <fullName evidence="4">Transcriptional regulator MntR</fullName>
    </recommendedName>
</protein>
<dbReference type="PANTHER" id="PTHR33238:SF10">
    <property type="entry name" value="IRON-DEPENDENT REPRESSOR IDER"/>
    <property type="match status" value="1"/>
</dbReference>
<evidence type="ECO:0000256" key="7">
    <source>
        <dbReference type="ARBA" id="ARBA00023125"/>
    </source>
</evidence>
<dbReference type="GO" id="GO:0005737">
    <property type="term" value="C:cytoplasm"/>
    <property type="evidence" value="ECO:0007669"/>
    <property type="project" value="UniProtKB-SubCell"/>
</dbReference>
<evidence type="ECO:0000256" key="4">
    <source>
        <dbReference type="ARBA" id="ARBA00022386"/>
    </source>
</evidence>
<name>A0A7V8NV14_9BACT</name>
<comment type="similarity">
    <text evidence="2">Belongs to the DtxR/MntR family.</text>
</comment>
<dbReference type="InterPro" id="IPR007167">
    <property type="entry name" value="Fe-transptr_FeoA-like"/>
</dbReference>
<comment type="subcellular location">
    <subcellularLocation>
        <location evidence="1">Cytoplasm</location>
    </subcellularLocation>
</comment>
<feature type="domain" description="HTH dtxR-type" evidence="10">
    <location>
        <begin position="1"/>
        <end position="67"/>
    </location>
</feature>